<evidence type="ECO:0000256" key="3">
    <source>
        <dbReference type="ARBA" id="ARBA00022679"/>
    </source>
</evidence>
<accession>A0ABP6P772</accession>
<dbReference type="EC" id="2.1.2.9" evidence="2 5"/>
<name>A0ABP6P772_9ACTN</name>
<feature type="domain" description="Formyl transferase C-terminal" evidence="7">
    <location>
        <begin position="223"/>
        <end position="318"/>
    </location>
</feature>
<evidence type="ECO:0000313" key="9">
    <source>
        <dbReference type="Proteomes" id="UP001499924"/>
    </source>
</evidence>
<comment type="catalytic activity">
    <reaction evidence="5">
        <text>L-methionyl-tRNA(fMet) + (6R)-10-formyltetrahydrofolate = N-formyl-L-methionyl-tRNA(fMet) + (6S)-5,6,7,8-tetrahydrofolate + H(+)</text>
        <dbReference type="Rhea" id="RHEA:24380"/>
        <dbReference type="Rhea" id="RHEA-COMP:9952"/>
        <dbReference type="Rhea" id="RHEA-COMP:9953"/>
        <dbReference type="ChEBI" id="CHEBI:15378"/>
        <dbReference type="ChEBI" id="CHEBI:57453"/>
        <dbReference type="ChEBI" id="CHEBI:78530"/>
        <dbReference type="ChEBI" id="CHEBI:78844"/>
        <dbReference type="ChEBI" id="CHEBI:195366"/>
        <dbReference type="EC" id="2.1.2.9"/>
    </reaction>
</comment>
<dbReference type="InterPro" id="IPR005793">
    <property type="entry name" value="Formyl_trans_C"/>
</dbReference>
<dbReference type="Pfam" id="PF02911">
    <property type="entry name" value="Formyl_trans_C"/>
    <property type="match status" value="1"/>
</dbReference>
<dbReference type="InterPro" id="IPR005794">
    <property type="entry name" value="Fmt"/>
</dbReference>
<dbReference type="HAMAP" id="MF_00182">
    <property type="entry name" value="Formyl_trans"/>
    <property type="match status" value="1"/>
</dbReference>
<sequence length="328" mass="33971">MGGHGRVPARPRPAREGEPALRLLFAGTPAPAVPSLEALLASGHEVVAVLTRPDARAGRGRTVSRSPVAERADAAGIPVLQPRSPREPEFLEQLAGLAVDCAPVVAYGALVPQAALDLPRHGWVNLHFSLLPAWRGAAPVQHAIMAGDDLTGASTFLLEAGLDTGPVFGTVTERIGPRDTAGALLDRLAVSGAGLLVATLDGIAAGTLVPQPQPAEGISLAPRIETADARVDWALPAHVVDRRIRGVTPAPGAWTTWRGDRLRLGPVTTTDEPSLEPGELLVASGRVLVGTGSGPVLLDQVQPAGKRMLPATDWARGARPSAGERVGQ</sequence>
<organism evidence="8 9">
    <name type="scientific">Blastococcus jejuensis</name>
    <dbReference type="NCBI Taxonomy" id="351224"/>
    <lineage>
        <taxon>Bacteria</taxon>
        <taxon>Bacillati</taxon>
        <taxon>Actinomycetota</taxon>
        <taxon>Actinomycetes</taxon>
        <taxon>Geodermatophilales</taxon>
        <taxon>Geodermatophilaceae</taxon>
        <taxon>Blastococcus</taxon>
    </lineage>
</organism>
<keyword evidence="3 5" id="KW-0808">Transferase</keyword>
<evidence type="ECO:0000256" key="5">
    <source>
        <dbReference type="HAMAP-Rule" id="MF_00182"/>
    </source>
</evidence>
<feature type="binding site" evidence="5">
    <location>
        <begin position="129"/>
        <end position="132"/>
    </location>
    <ligand>
        <name>(6S)-5,6,7,8-tetrahydrofolate</name>
        <dbReference type="ChEBI" id="CHEBI:57453"/>
    </ligand>
</feature>
<dbReference type="SUPFAM" id="SSF53328">
    <property type="entry name" value="Formyltransferase"/>
    <property type="match status" value="1"/>
</dbReference>
<dbReference type="PANTHER" id="PTHR11138">
    <property type="entry name" value="METHIONYL-TRNA FORMYLTRANSFERASE"/>
    <property type="match status" value="1"/>
</dbReference>
<evidence type="ECO:0000256" key="2">
    <source>
        <dbReference type="ARBA" id="ARBA00012261"/>
    </source>
</evidence>
<dbReference type="Gene3D" id="3.40.50.12230">
    <property type="match status" value="1"/>
</dbReference>
<dbReference type="Pfam" id="PF00551">
    <property type="entry name" value="Formyl_trans_N"/>
    <property type="match status" value="1"/>
</dbReference>
<comment type="similarity">
    <text evidence="1 5">Belongs to the Fmt family.</text>
</comment>
<dbReference type="NCBIfam" id="TIGR00460">
    <property type="entry name" value="fmt"/>
    <property type="match status" value="1"/>
</dbReference>
<reference evidence="9" key="1">
    <citation type="journal article" date="2019" name="Int. J. Syst. Evol. Microbiol.">
        <title>The Global Catalogue of Microorganisms (GCM) 10K type strain sequencing project: providing services to taxonomists for standard genome sequencing and annotation.</title>
        <authorList>
            <consortium name="The Broad Institute Genomics Platform"/>
            <consortium name="The Broad Institute Genome Sequencing Center for Infectious Disease"/>
            <person name="Wu L."/>
            <person name="Ma J."/>
        </authorList>
    </citation>
    <scope>NUCLEOTIDE SEQUENCE [LARGE SCALE GENOMIC DNA]</scope>
    <source>
        <strain evidence="9">JCM 15614</strain>
    </source>
</reference>
<dbReference type="InterPro" id="IPR002376">
    <property type="entry name" value="Formyl_transf_N"/>
</dbReference>
<dbReference type="InterPro" id="IPR011034">
    <property type="entry name" value="Formyl_transferase-like_C_sf"/>
</dbReference>
<comment type="caution">
    <text evidence="8">The sequence shown here is derived from an EMBL/GenBank/DDBJ whole genome shotgun (WGS) entry which is preliminary data.</text>
</comment>
<dbReference type="InterPro" id="IPR036477">
    <property type="entry name" value="Formyl_transf_N_sf"/>
</dbReference>
<dbReference type="Proteomes" id="UP001499924">
    <property type="component" value="Unassembled WGS sequence"/>
</dbReference>
<gene>
    <name evidence="5 8" type="primary">fmt</name>
    <name evidence="8" type="ORF">GCM10010531_23860</name>
</gene>
<evidence type="ECO:0000256" key="1">
    <source>
        <dbReference type="ARBA" id="ARBA00010699"/>
    </source>
</evidence>
<feature type="domain" description="Formyl transferase N-terminal" evidence="6">
    <location>
        <begin position="26"/>
        <end position="198"/>
    </location>
</feature>
<dbReference type="CDD" id="cd08704">
    <property type="entry name" value="Met_tRNA_FMT_C"/>
    <property type="match status" value="1"/>
</dbReference>
<dbReference type="RefSeq" id="WP_344689100.1">
    <property type="nucleotide sequence ID" value="NZ_BAAAVV010000005.1"/>
</dbReference>
<dbReference type="CDD" id="cd08646">
    <property type="entry name" value="FMT_core_Met-tRNA-FMT_N"/>
    <property type="match status" value="1"/>
</dbReference>
<evidence type="ECO:0000259" key="7">
    <source>
        <dbReference type="Pfam" id="PF02911"/>
    </source>
</evidence>
<evidence type="ECO:0000259" key="6">
    <source>
        <dbReference type="Pfam" id="PF00551"/>
    </source>
</evidence>
<evidence type="ECO:0000313" key="8">
    <source>
        <dbReference type="EMBL" id="GAA3169944.1"/>
    </source>
</evidence>
<comment type="function">
    <text evidence="5">Attaches a formyl group to the free amino group of methionyl-tRNA(fMet). The formyl group appears to play a dual role in the initiator identity of N-formylmethionyl-tRNA by promoting its recognition by IF2 and preventing the misappropriation of this tRNA by the elongation apparatus.</text>
</comment>
<dbReference type="InterPro" id="IPR041711">
    <property type="entry name" value="Met-tRNA-FMT_N"/>
</dbReference>
<dbReference type="PANTHER" id="PTHR11138:SF5">
    <property type="entry name" value="METHIONYL-TRNA FORMYLTRANSFERASE, MITOCHONDRIAL"/>
    <property type="match status" value="1"/>
</dbReference>
<proteinExistence type="inferred from homology"/>
<keyword evidence="9" id="KW-1185">Reference proteome</keyword>
<dbReference type="EMBL" id="BAAAVV010000005">
    <property type="protein sequence ID" value="GAA3169944.1"/>
    <property type="molecule type" value="Genomic_DNA"/>
</dbReference>
<dbReference type="InterPro" id="IPR044135">
    <property type="entry name" value="Met-tRNA-FMT_C"/>
</dbReference>
<protein>
    <recommendedName>
        <fullName evidence="2 5">Methionyl-tRNA formyltransferase</fullName>
        <ecNumber evidence="2 5">2.1.2.9</ecNumber>
    </recommendedName>
</protein>
<keyword evidence="4 5" id="KW-0648">Protein biosynthesis</keyword>
<dbReference type="SUPFAM" id="SSF50486">
    <property type="entry name" value="FMT C-terminal domain-like"/>
    <property type="match status" value="1"/>
</dbReference>
<evidence type="ECO:0000256" key="4">
    <source>
        <dbReference type="ARBA" id="ARBA00022917"/>
    </source>
</evidence>